<evidence type="ECO:0000313" key="2">
    <source>
        <dbReference type="EMBL" id="ROW13955.1"/>
    </source>
</evidence>
<feature type="compositionally biased region" description="Basic and acidic residues" evidence="1">
    <location>
        <begin position="2246"/>
        <end position="2274"/>
    </location>
</feature>
<feature type="region of interest" description="Disordered" evidence="1">
    <location>
        <begin position="2490"/>
        <end position="2509"/>
    </location>
</feature>
<comment type="caution">
    <text evidence="2">The sequence shown here is derived from an EMBL/GenBank/DDBJ whole genome shotgun (WGS) entry which is preliminary data.</text>
</comment>
<feature type="compositionally biased region" description="Basic and acidic residues" evidence="1">
    <location>
        <begin position="1032"/>
        <end position="1059"/>
    </location>
</feature>
<feature type="region of interest" description="Disordered" evidence="1">
    <location>
        <begin position="2363"/>
        <end position="2466"/>
    </location>
</feature>
<feature type="compositionally biased region" description="Polar residues" evidence="1">
    <location>
        <begin position="2584"/>
        <end position="2594"/>
    </location>
</feature>
<feature type="compositionally biased region" description="Acidic residues" evidence="1">
    <location>
        <begin position="1158"/>
        <end position="1167"/>
    </location>
</feature>
<feature type="region of interest" description="Disordered" evidence="1">
    <location>
        <begin position="1285"/>
        <end position="1360"/>
    </location>
</feature>
<feature type="compositionally biased region" description="Low complexity" evidence="1">
    <location>
        <begin position="2041"/>
        <end position="2051"/>
    </location>
</feature>
<feature type="region of interest" description="Disordered" evidence="1">
    <location>
        <begin position="165"/>
        <end position="297"/>
    </location>
</feature>
<feature type="compositionally biased region" description="Polar residues" evidence="1">
    <location>
        <begin position="2307"/>
        <end position="2318"/>
    </location>
</feature>
<feature type="compositionally biased region" description="Basic residues" evidence="1">
    <location>
        <begin position="2152"/>
        <end position="2161"/>
    </location>
</feature>
<feature type="compositionally biased region" description="Basic and acidic residues" evidence="1">
    <location>
        <begin position="1399"/>
        <end position="1409"/>
    </location>
</feature>
<feature type="compositionally biased region" description="Low complexity" evidence="1">
    <location>
        <begin position="526"/>
        <end position="535"/>
    </location>
</feature>
<dbReference type="PANTHER" id="PTHR48125:SF10">
    <property type="entry name" value="OS12G0136300 PROTEIN"/>
    <property type="match status" value="1"/>
</dbReference>
<feature type="region of interest" description="Disordered" evidence="1">
    <location>
        <begin position="310"/>
        <end position="431"/>
    </location>
</feature>
<feature type="compositionally biased region" description="Acidic residues" evidence="1">
    <location>
        <begin position="234"/>
        <end position="245"/>
    </location>
</feature>
<feature type="compositionally biased region" description="Low complexity" evidence="1">
    <location>
        <begin position="1517"/>
        <end position="1526"/>
    </location>
</feature>
<feature type="region of interest" description="Disordered" evidence="1">
    <location>
        <begin position="1954"/>
        <end position="2343"/>
    </location>
</feature>
<feature type="compositionally biased region" description="Basic and acidic residues" evidence="1">
    <location>
        <begin position="2281"/>
        <end position="2300"/>
    </location>
</feature>
<feature type="compositionally biased region" description="Basic and acidic residues" evidence="1">
    <location>
        <begin position="1532"/>
        <end position="1550"/>
    </location>
</feature>
<feature type="compositionally biased region" description="Pro residues" evidence="1">
    <location>
        <begin position="2169"/>
        <end position="2181"/>
    </location>
</feature>
<feature type="region of interest" description="Disordered" evidence="1">
    <location>
        <begin position="84"/>
        <end position="147"/>
    </location>
</feature>
<feature type="region of interest" description="Disordered" evidence="1">
    <location>
        <begin position="584"/>
        <end position="633"/>
    </location>
</feature>
<feature type="compositionally biased region" description="Basic and acidic residues" evidence="1">
    <location>
        <begin position="2319"/>
        <end position="2335"/>
    </location>
</feature>
<sequence>MAAAEVLAHAPREDYCWPPTRYSTSTTSLEEARTYSYGDALLYLRLGLIADAWMHLHNASQPENFTTRQHRPLLVPEFYSPRWRRGRCKPSPPGDDPVSSPTSLFDPTGTDSAAQQCYQNRENPDVPRPDCTENKKPTRSNGVPGLLANPNAALIDFASDEGFSQAAGKKKRKQTTTFNWQDDNNDNKDGGGQGDGAKGGGDGNRNQNGADSGFGGNTGGDGGDDKRNKKDDEDKGVDDIADDIWGDSVSKQKNKAKTTNGDGPDDEPTTDFHDVKLDDSGGGGSGGDHHDLGLGLGTVKTGLSAWTSSWGAGVFGWGGSGVSPTEHHKSAEQYKPKEATEEHPPNSNLPRPKKTSFGDLDDEEPKSTHGLGSLGGSKPSEKKDAAGFPWGNSDAQTAGDDVWGKRDNKYGSTKTPGKLAEEAPDDVWGWSATRKEQRNMGKSAIMEELPASDLVHENGSPHGGQKAEDIIPPEPALTPEEEAELKRLQTRKDMGKLLPKRLADRYKALTEKVEAAKLAAEVAAAQNKAAEPPAQSDDAARAEAAEKARVIRAEQEELAALRIKWNPKIADRERLRVLEERAKERARQAKEEAAALKRKEQEEATAEATNSSETAVKETMLTEGPDPDAAQKAADEEIRIIREEGEEIAQLRTKYKLKRSEKERLQELEARAEARTREAEEAAAKAAAEAAQAAADAAKAAADAAQAEADEKARIIQEEEEEIAQLSAKYKLRRSEKERLQELQERAEVRTREAEEAAAAVAAAEAGAAAEAAKAEAEEKARVIREEENEIGKLRARYKLNRDEKERLQELEERAKSRLAERKARLEARRAEQAAAAAAQAAAEAAEAAQAEADQQARIIKEEEDELAQLRSRYTLKRADRERLHELEDRAKSRSEARKAKEAEEVAAQAAEAAQAEAEAAQAEADKQASIIQEEEDEIAKLRAKYTLRRADRERLHELEERSKSRSEARKAAEEAAAAAQAAEAAQAEAEAAQAEADEQARIIQEEEDEIARLRAKYTLRRADRERLQELEERAKLRSRVRKVDEATPHGGEDDRSGSADEAPVSDVDDAGDDDQAERDAVARLIEADEMELELLLSKPKLRRTEKVRLKELQESKESREREAAAKAKASAAPQSSNLAEDHEVNASSPYASATENADLEEPDELDDLAREIIEEEEQELELLLSKSKLKRAEKIRLQFLQENKTQREEEAASKAEAKNSSRSNGDVDPPAEDTRSLERDDLPAEKNVGVVAAAQNVFEDAFIAAEEQELKDLLARYRLKSSEKTRLKELQERKNKRDEEARIAAEKAEEVERLARERAEQEAKEEEERRQQAEQEAREAEDRRKQEKEERRRVKIAAEEAEIASLKSRRKLRSADRARLAELEARAQERASVQAQKLAEEKLKKDAANADTGDLKPSNDLSWADGELHKDHNAGDDWMDWGNKSKKESKDEPPPNPSAVGSESEEEADENLFWSPWGTSKKEKKKGKSRESLDFSGAGDLPAVPDAPPAVPDAPPAFEADAFDFGWAQSSKRDGQPVAEGKNKIKEDAFWSTFGSSKHDRKTSKEALDGEQLTLAPTPSKSDLTETGTGHGTGSPWDDPISSTAHSTTKSRSSDKDRKKSPKPDPKLSRKELERLEKDKRKAEKEQRERDKREAEEAAERARIEEEDRVAAEARAEEERLAFEAEEKARKEEEEKQAALAAIAQEEADLAALQAKKDSGKKLTWRETDKFSKLSASCQARADEKAAEEAAQQAKREEEENLAREAQEQAERAAIEKEEADLKDLQRRKESGRKLLHKEKEKYKMLLANKEARDEAAREAEALKNKPAPTDDTKTDDDFEGDPAESDASEVDEPDEYLSSTEKPAEKPVEAAPLGFWGAIFPGSKKEKSPVAEPVSASRSPHTIPTDPISATPAEDVAVGLSPTSPTCPSQSVPAEIAHAEPPKPLEATISSGSAAVEDGTTKDIVDHTLSARKATEPLPSQPEPQTGSKPNHDLDIGDSNLPACPPLSTNMKARKPLGGKIADRLKAFEATTPQTSPGLAPAPSSAAIPIPRPPLPPRPTEPETRPSKDKEDESESKAADVPGSFPAEGDERVPDDSDIVGIIDMAPHRSSKDKKPSKSKMENIFPLPPPPPPILDDNAIAGFFEMANQKSKKDKKSSKTKTNGAVPVPPPPPPPPAPPRLDDNAIAGFFDMATQKSKKDKKSSKSKNDGAIPVPPPVPNAPDKEQTAANAGSGWGIWTPFTGGKEEPSSSQSKHADELKRENTSRSPEKGRPSAPRLSSDKAERVERGKEKVKEAPPRPKLMSVFSSTPPISRSTSMREKHQRENRSYRRPSDVTSGMVSPPYEQDVGIFSSKAAKILGVGDGLGRSRSKRKDSSQPVDKDDIAMFGANGAAEPGPETTSRRRAKQYPRDDDIPMKPNGKPLVAHARPRRKQQEGRQKIRAQPRTKLVMTSAADAKRKQRNSARLSVKLDVPSVVLPRPVRRMSAGRLKTKKQRGKNANGPNAMGGTENVKRALLMATRQLKMKPVGLRVVNGTRPAREKASVITSVVIPKMMRSGGDGVLRGMQLVRLRGRHKSSKTKAEPTSSAWPHFGTSTWVRDHIGAGPPPDPKEVVVDVNDAGAAARREGHRRRKYGDGVVDVEVAEGDPERRRRKRREDRGDGSDDRKKHVTMDDAAQKNGGGGSWWKKLAGY</sequence>
<feature type="region of interest" description="Disordered" evidence="1">
    <location>
        <begin position="1107"/>
        <end position="1173"/>
    </location>
</feature>
<feature type="compositionally biased region" description="Basic residues" evidence="1">
    <location>
        <begin position="2198"/>
        <end position="2207"/>
    </location>
</feature>
<gene>
    <name evidence="2" type="ORF">VPNG_04053</name>
</gene>
<feature type="compositionally biased region" description="Low complexity" evidence="1">
    <location>
        <begin position="975"/>
        <end position="995"/>
    </location>
</feature>
<feature type="region of interest" description="Disordered" evidence="1">
    <location>
        <begin position="2574"/>
        <end position="2594"/>
    </location>
</feature>
<feature type="compositionally biased region" description="Acidic residues" evidence="1">
    <location>
        <begin position="1067"/>
        <end position="1077"/>
    </location>
</feature>
<feature type="region of interest" description="Disordered" evidence="1">
    <location>
        <begin position="526"/>
        <end position="545"/>
    </location>
</feature>
<feature type="compositionally biased region" description="Pro residues" evidence="1">
    <location>
        <begin position="2052"/>
        <end position="2061"/>
    </location>
</feature>
<feature type="region of interest" description="Disordered" evidence="1">
    <location>
        <begin position="1032"/>
        <end position="1083"/>
    </location>
</feature>
<feature type="compositionally biased region" description="Basic and acidic residues" evidence="1">
    <location>
        <begin position="880"/>
        <end position="904"/>
    </location>
</feature>
<name>A0A423XD72_9PEZI</name>
<dbReference type="PANTHER" id="PTHR48125">
    <property type="entry name" value="LP07818P1"/>
    <property type="match status" value="1"/>
</dbReference>
<feature type="compositionally biased region" description="Basic and acidic residues" evidence="1">
    <location>
        <begin position="1285"/>
        <end position="1359"/>
    </location>
</feature>
<feature type="compositionally biased region" description="Polar residues" evidence="1">
    <location>
        <begin position="1923"/>
        <end position="1934"/>
    </location>
</feature>
<feature type="compositionally biased region" description="Basic and acidic residues" evidence="1">
    <location>
        <begin position="1107"/>
        <end position="1126"/>
    </location>
</feature>
<feature type="compositionally biased region" description="Basic and acidic residues" evidence="1">
    <location>
        <begin position="953"/>
        <end position="974"/>
    </location>
</feature>
<feature type="region of interest" description="Disordered" evidence="1">
    <location>
        <begin position="1385"/>
        <end position="1701"/>
    </location>
</feature>
<feature type="compositionally biased region" description="Pro residues" evidence="1">
    <location>
        <begin position="1506"/>
        <end position="1516"/>
    </location>
</feature>
<feature type="compositionally biased region" description="Basic and acidic residues" evidence="1">
    <location>
        <begin position="2658"/>
        <end position="2677"/>
    </location>
</feature>
<dbReference type="OrthoDB" id="5244639at2759"/>
<feature type="region of interest" description="Disordered" evidence="1">
    <location>
        <begin position="880"/>
        <end position="929"/>
    </location>
</feature>
<evidence type="ECO:0000256" key="1">
    <source>
        <dbReference type="SAM" id="MobiDB-lite"/>
    </source>
</evidence>
<dbReference type="EMBL" id="LKEB01000016">
    <property type="protein sequence ID" value="ROW13955.1"/>
    <property type="molecule type" value="Genomic_DNA"/>
</dbReference>
<keyword evidence="3" id="KW-1185">Reference proteome</keyword>
<feature type="compositionally biased region" description="Basic and acidic residues" evidence="1">
    <location>
        <begin position="1742"/>
        <end position="1834"/>
    </location>
</feature>
<feature type="compositionally biased region" description="Polar residues" evidence="1">
    <location>
        <begin position="109"/>
        <end position="121"/>
    </location>
</feature>
<feature type="compositionally biased region" description="Basic and acidic residues" evidence="1">
    <location>
        <begin position="270"/>
        <end position="279"/>
    </location>
</feature>
<feature type="compositionally biased region" description="Basic and acidic residues" evidence="1">
    <location>
        <begin position="1205"/>
        <end position="1220"/>
    </location>
</feature>
<feature type="compositionally biased region" description="Basic and acidic residues" evidence="1">
    <location>
        <begin position="2375"/>
        <end position="2386"/>
    </location>
</feature>
<feature type="compositionally biased region" description="Basic and acidic residues" evidence="1">
    <location>
        <begin position="1613"/>
        <end position="1698"/>
    </location>
</feature>
<organism evidence="2 3">
    <name type="scientific">Cytospora leucostoma</name>
    <dbReference type="NCBI Taxonomy" id="1230097"/>
    <lineage>
        <taxon>Eukaryota</taxon>
        <taxon>Fungi</taxon>
        <taxon>Dikarya</taxon>
        <taxon>Ascomycota</taxon>
        <taxon>Pezizomycotina</taxon>
        <taxon>Sordariomycetes</taxon>
        <taxon>Sordariomycetidae</taxon>
        <taxon>Diaporthales</taxon>
        <taxon>Cytosporaceae</taxon>
        <taxon>Cytospora</taxon>
    </lineage>
</organism>
<feature type="region of interest" description="Disordered" evidence="1">
    <location>
        <begin position="1734"/>
        <end position="1934"/>
    </location>
</feature>
<dbReference type="Proteomes" id="UP000285146">
    <property type="component" value="Unassembled WGS sequence"/>
</dbReference>
<reference evidence="2 3" key="1">
    <citation type="submission" date="2015-09" db="EMBL/GenBank/DDBJ databases">
        <title>Host preference determinants of Valsa canker pathogens revealed by comparative genomics.</title>
        <authorList>
            <person name="Yin Z."/>
            <person name="Huang L."/>
        </authorList>
    </citation>
    <scope>NUCLEOTIDE SEQUENCE [LARGE SCALE GENOMIC DNA]</scope>
    <source>
        <strain evidence="2 3">SXYLt</strain>
    </source>
</reference>
<feature type="compositionally biased region" description="Basic and acidic residues" evidence="1">
    <location>
        <begin position="1233"/>
        <end position="1245"/>
    </location>
</feature>
<protein>
    <submittedName>
        <fullName evidence="2">Uncharacterized protein</fullName>
    </submittedName>
</protein>
<feature type="region of interest" description="Disordered" evidence="1">
    <location>
        <begin position="1201"/>
        <end position="1246"/>
    </location>
</feature>
<accession>A0A423XD72</accession>
<feature type="compositionally biased region" description="Basic and acidic residues" evidence="1">
    <location>
        <begin position="2062"/>
        <end position="2080"/>
    </location>
</feature>
<feature type="compositionally biased region" description="Acidic residues" evidence="1">
    <location>
        <begin position="1835"/>
        <end position="1857"/>
    </location>
</feature>
<feature type="compositionally biased region" description="Basic and acidic residues" evidence="1">
    <location>
        <begin position="1427"/>
        <end position="1436"/>
    </location>
</feature>
<proteinExistence type="predicted"/>
<feature type="compositionally biased region" description="Basic and acidic residues" evidence="1">
    <location>
        <begin position="325"/>
        <end position="344"/>
    </location>
</feature>
<feature type="compositionally biased region" description="Basic and acidic residues" evidence="1">
    <location>
        <begin position="1444"/>
        <end position="1454"/>
    </location>
</feature>
<dbReference type="InParanoid" id="A0A423XD72"/>
<feature type="compositionally biased region" description="Polar residues" evidence="1">
    <location>
        <begin position="1576"/>
        <end position="1589"/>
    </location>
</feature>
<feature type="compositionally biased region" description="Basic and acidic residues" evidence="1">
    <location>
        <begin position="223"/>
        <end position="233"/>
    </location>
</feature>
<feature type="region of interest" description="Disordered" evidence="1">
    <location>
        <begin position="953"/>
        <end position="1004"/>
    </location>
</feature>
<feature type="region of interest" description="Disordered" evidence="1">
    <location>
        <begin position="454"/>
        <end position="474"/>
    </location>
</feature>
<feature type="compositionally biased region" description="Gly residues" evidence="1">
    <location>
        <begin position="212"/>
        <end position="221"/>
    </location>
</feature>
<feature type="compositionally biased region" description="Low complexity" evidence="1">
    <location>
        <begin position="906"/>
        <end position="923"/>
    </location>
</feature>
<feature type="compositionally biased region" description="Basic and acidic residues" evidence="1">
    <location>
        <begin position="584"/>
        <end position="602"/>
    </location>
</feature>
<dbReference type="STRING" id="1230097.A0A423XD72"/>
<feature type="compositionally biased region" description="Basic and acidic residues" evidence="1">
    <location>
        <begin position="122"/>
        <end position="136"/>
    </location>
</feature>
<feature type="compositionally biased region" description="Polar residues" evidence="1">
    <location>
        <begin position="1146"/>
        <end position="1156"/>
    </location>
</feature>
<evidence type="ECO:0000313" key="3">
    <source>
        <dbReference type="Proteomes" id="UP000285146"/>
    </source>
</evidence>
<feature type="region of interest" description="Disordered" evidence="1">
    <location>
        <begin position="2624"/>
        <end position="2693"/>
    </location>
</feature>
<feature type="compositionally biased region" description="Gly residues" evidence="1">
    <location>
        <begin position="190"/>
        <end position="203"/>
    </location>
</feature>